<organism evidence="1 2">
    <name type="scientific">Eutypa lata (strain UCR-EL1)</name>
    <name type="common">Grapevine dieback disease fungus</name>
    <name type="synonym">Eutypa armeniacae</name>
    <dbReference type="NCBI Taxonomy" id="1287681"/>
    <lineage>
        <taxon>Eukaryota</taxon>
        <taxon>Fungi</taxon>
        <taxon>Dikarya</taxon>
        <taxon>Ascomycota</taxon>
        <taxon>Pezizomycotina</taxon>
        <taxon>Sordariomycetes</taxon>
        <taxon>Xylariomycetidae</taxon>
        <taxon>Xylariales</taxon>
        <taxon>Diatrypaceae</taxon>
        <taxon>Eutypa</taxon>
    </lineage>
</organism>
<dbReference type="EMBL" id="KB707498">
    <property type="protein sequence ID" value="EMR62096.1"/>
    <property type="molecule type" value="Genomic_DNA"/>
</dbReference>
<dbReference type="KEGG" id="ela:UCREL1_10974"/>
<keyword evidence="2" id="KW-1185">Reference proteome</keyword>
<evidence type="ECO:0008006" key="3">
    <source>
        <dbReference type="Google" id="ProtNLM"/>
    </source>
</evidence>
<accession>M7SX15</accession>
<reference evidence="2" key="1">
    <citation type="journal article" date="2013" name="Genome Announc.">
        <title>Draft genome sequence of the grapevine dieback fungus Eutypa lata UCR-EL1.</title>
        <authorList>
            <person name="Blanco-Ulate B."/>
            <person name="Rolshausen P.E."/>
            <person name="Cantu D."/>
        </authorList>
    </citation>
    <scope>NUCLEOTIDE SEQUENCE [LARGE SCALE GENOMIC DNA]</scope>
    <source>
        <strain evidence="2">UCR-EL1</strain>
    </source>
</reference>
<gene>
    <name evidence="1" type="ORF">UCREL1_10974</name>
</gene>
<name>M7SX15_EUTLA</name>
<dbReference type="Proteomes" id="UP000012174">
    <property type="component" value="Unassembled WGS sequence"/>
</dbReference>
<dbReference type="AlphaFoldDB" id="M7SX15"/>
<evidence type="ECO:0000313" key="2">
    <source>
        <dbReference type="Proteomes" id="UP000012174"/>
    </source>
</evidence>
<proteinExistence type="predicted"/>
<dbReference type="OrthoDB" id="3559235at2759"/>
<sequence length="175" mass="19409">MDVVSSAAAVLQLLGQVIDLWQQIDRARESVKSAPKVFTDTKVQVSSLSEIVQKVKRNPNLRAPEIHDHLKRVDTITNELRDLLEAMAIRQQDMGRLAEGAKTTQAKNMVAEINHRLSLKDNESRDQAQQVNGILGMEGSSVSTTAMIIENKALGNSQQRNLILGGSDLIRLLRF</sequence>
<protein>
    <recommendedName>
        <fullName evidence="3">NACHT-NTPase and P-loop NTPases N-terminal domain-containing protein</fullName>
    </recommendedName>
</protein>
<evidence type="ECO:0000313" key="1">
    <source>
        <dbReference type="EMBL" id="EMR62096.1"/>
    </source>
</evidence>
<dbReference type="HOGENOM" id="CLU_1532546_0_0_1"/>